<sequence>MKEIVLNGVATAVNLERYPAALPSETQVEQFEQALGHRLPPDYRTFLLTYNGGVCDFERMLMPIEVYICDLFGLPVGDSAETLVPLLLPNSPQLTELWDDLPANLLPIGETDGGDMVAIRFLPKGSEVVVLDHESSALREMLRASTFTELLLSTCPPDEDDE</sequence>
<dbReference type="Proteomes" id="UP001501469">
    <property type="component" value="Unassembled WGS sequence"/>
</dbReference>
<name>A0ABP7U2Y2_9BACT</name>
<dbReference type="Gene3D" id="3.40.1580.10">
    <property type="entry name" value="SMI1/KNR4-like"/>
    <property type="match status" value="1"/>
</dbReference>
<evidence type="ECO:0000259" key="1">
    <source>
        <dbReference type="SMART" id="SM00860"/>
    </source>
</evidence>
<proteinExistence type="predicted"/>
<organism evidence="2 3">
    <name type="scientific">Hymenobacter glaciei</name>
    <dbReference type="NCBI Taxonomy" id="877209"/>
    <lineage>
        <taxon>Bacteria</taxon>
        <taxon>Pseudomonadati</taxon>
        <taxon>Bacteroidota</taxon>
        <taxon>Cytophagia</taxon>
        <taxon>Cytophagales</taxon>
        <taxon>Hymenobacteraceae</taxon>
        <taxon>Hymenobacter</taxon>
    </lineage>
</organism>
<dbReference type="SUPFAM" id="SSF160631">
    <property type="entry name" value="SMI1/KNR4-like"/>
    <property type="match status" value="1"/>
</dbReference>
<dbReference type="EMBL" id="BAABDK010000016">
    <property type="protein sequence ID" value="GAA4034916.1"/>
    <property type="molecule type" value="Genomic_DNA"/>
</dbReference>
<protein>
    <recommendedName>
        <fullName evidence="1">Knr4/Smi1-like domain-containing protein</fullName>
    </recommendedName>
</protein>
<feature type="domain" description="Knr4/Smi1-like" evidence="1">
    <location>
        <begin position="22"/>
        <end position="153"/>
    </location>
</feature>
<dbReference type="InterPro" id="IPR018958">
    <property type="entry name" value="Knr4/Smi1-like_dom"/>
</dbReference>
<dbReference type="SMART" id="SM00860">
    <property type="entry name" value="SMI1_KNR4"/>
    <property type="match status" value="1"/>
</dbReference>
<dbReference type="RefSeq" id="WP_345053439.1">
    <property type="nucleotide sequence ID" value="NZ_BAABDK010000016.1"/>
</dbReference>
<reference evidence="3" key="1">
    <citation type="journal article" date="2019" name="Int. J. Syst. Evol. Microbiol.">
        <title>The Global Catalogue of Microorganisms (GCM) 10K type strain sequencing project: providing services to taxonomists for standard genome sequencing and annotation.</title>
        <authorList>
            <consortium name="The Broad Institute Genomics Platform"/>
            <consortium name="The Broad Institute Genome Sequencing Center for Infectious Disease"/>
            <person name="Wu L."/>
            <person name="Ma J."/>
        </authorList>
    </citation>
    <scope>NUCLEOTIDE SEQUENCE [LARGE SCALE GENOMIC DNA]</scope>
    <source>
        <strain evidence="3">JCM 17225</strain>
    </source>
</reference>
<keyword evidence="3" id="KW-1185">Reference proteome</keyword>
<comment type="caution">
    <text evidence="2">The sequence shown here is derived from an EMBL/GenBank/DDBJ whole genome shotgun (WGS) entry which is preliminary data.</text>
</comment>
<evidence type="ECO:0000313" key="2">
    <source>
        <dbReference type="EMBL" id="GAA4034916.1"/>
    </source>
</evidence>
<evidence type="ECO:0000313" key="3">
    <source>
        <dbReference type="Proteomes" id="UP001501469"/>
    </source>
</evidence>
<dbReference type="InterPro" id="IPR037883">
    <property type="entry name" value="Knr4/Smi1-like_sf"/>
</dbReference>
<dbReference type="Pfam" id="PF09346">
    <property type="entry name" value="SMI1_KNR4"/>
    <property type="match status" value="1"/>
</dbReference>
<gene>
    <name evidence="2" type="ORF">GCM10022409_19270</name>
</gene>
<accession>A0ABP7U2Y2</accession>